<dbReference type="InterPro" id="IPR002328">
    <property type="entry name" value="ADH_Zn_CS"/>
</dbReference>
<name>A0A1M5AD39_9CLOT</name>
<comment type="similarity">
    <text evidence="4">Belongs to the zinc-containing alcohol dehydrogenase family.</text>
</comment>
<evidence type="ECO:0000259" key="5">
    <source>
        <dbReference type="SMART" id="SM00829"/>
    </source>
</evidence>
<dbReference type="Pfam" id="PF00107">
    <property type="entry name" value="ADH_zinc_N"/>
    <property type="match status" value="1"/>
</dbReference>
<dbReference type="Gene3D" id="3.90.180.10">
    <property type="entry name" value="Medium-chain alcohol dehydrogenases, catalytic domain"/>
    <property type="match status" value="1"/>
</dbReference>
<dbReference type="SMART" id="SM00829">
    <property type="entry name" value="PKS_ER"/>
    <property type="match status" value="1"/>
</dbReference>
<evidence type="ECO:0000256" key="2">
    <source>
        <dbReference type="ARBA" id="ARBA00022833"/>
    </source>
</evidence>
<dbReference type="RefSeq" id="WP_072853414.1">
    <property type="nucleotide sequence ID" value="NZ_FQVI01000019.1"/>
</dbReference>
<dbReference type="SUPFAM" id="SSF51735">
    <property type="entry name" value="NAD(P)-binding Rossmann-fold domains"/>
    <property type="match status" value="1"/>
</dbReference>
<dbReference type="SUPFAM" id="SSF50129">
    <property type="entry name" value="GroES-like"/>
    <property type="match status" value="1"/>
</dbReference>
<dbReference type="EMBL" id="FQVI01000019">
    <property type="protein sequence ID" value="SHF27812.1"/>
    <property type="molecule type" value="Genomic_DNA"/>
</dbReference>
<evidence type="ECO:0000313" key="7">
    <source>
        <dbReference type="Proteomes" id="UP000184245"/>
    </source>
</evidence>
<evidence type="ECO:0000256" key="3">
    <source>
        <dbReference type="ARBA" id="ARBA00023002"/>
    </source>
</evidence>
<evidence type="ECO:0000256" key="1">
    <source>
        <dbReference type="ARBA" id="ARBA00022723"/>
    </source>
</evidence>
<dbReference type="Gene3D" id="3.40.50.720">
    <property type="entry name" value="NAD(P)-binding Rossmann-like Domain"/>
    <property type="match status" value="1"/>
</dbReference>
<dbReference type="InterPro" id="IPR011032">
    <property type="entry name" value="GroES-like_sf"/>
</dbReference>
<dbReference type="OrthoDB" id="9769198at2"/>
<keyword evidence="1 4" id="KW-0479">Metal-binding</keyword>
<reference evidence="6 7" key="1">
    <citation type="submission" date="2016-11" db="EMBL/GenBank/DDBJ databases">
        <authorList>
            <person name="Jaros S."/>
            <person name="Januszkiewicz K."/>
            <person name="Wedrychowicz H."/>
        </authorList>
    </citation>
    <scope>NUCLEOTIDE SEQUENCE [LARGE SCALE GENOMIC DNA]</scope>
    <source>
        <strain evidence="6 7">DSM 17459</strain>
    </source>
</reference>
<organism evidence="6 7">
    <name type="scientific">Lactonifactor longoviformis DSM 17459</name>
    <dbReference type="NCBI Taxonomy" id="1122155"/>
    <lineage>
        <taxon>Bacteria</taxon>
        <taxon>Bacillati</taxon>
        <taxon>Bacillota</taxon>
        <taxon>Clostridia</taxon>
        <taxon>Eubacteriales</taxon>
        <taxon>Clostridiaceae</taxon>
        <taxon>Lactonifactor</taxon>
    </lineage>
</organism>
<dbReference type="PANTHER" id="PTHR43401:SF2">
    <property type="entry name" value="L-THREONINE 3-DEHYDROGENASE"/>
    <property type="match status" value="1"/>
</dbReference>
<dbReference type="InterPro" id="IPR050129">
    <property type="entry name" value="Zn_alcohol_dh"/>
</dbReference>
<dbReference type="PROSITE" id="PS00059">
    <property type="entry name" value="ADH_ZINC"/>
    <property type="match status" value="1"/>
</dbReference>
<dbReference type="InterPro" id="IPR036291">
    <property type="entry name" value="NAD(P)-bd_dom_sf"/>
</dbReference>
<dbReference type="AlphaFoldDB" id="A0A1M5AD39"/>
<evidence type="ECO:0000313" key="6">
    <source>
        <dbReference type="EMBL" id="SHF27812.1"/>
    </source>
</evidence>
<accession>A0A1M5AD39</accession>
<dbReference type="GO" id="GO:0016491">
    <property type="term" value="F:oxidoreductase activity"/>
    <property type="evidence" value="ECO:0007669"/>
    <property type="project" value="UniProtKB-KW"/>
</dbReference>
<dbReference type="InterPro" id="IPR013149">
    <property type="entry name" value="ADH-like_C"/>
</dbReference>
<keyword evidence="3" id="KW-0560">Oxidoreductase</keyword>
<protein>
    <submittedName>
        <fullName evidence="6">(R,R)-butanediol dehydrogenase / meso-butanediol dehydrogenase / diacetyl reductase</fullName>
    </submittedName>
</protein>
<comment type="cofactor">
    <cofactor evidence="4">
        <name>Zn(2+)</name>
        <dbReference type="ChEBI" id="CHEBI:29105"/>
    </cofactor>
</comment>
<feature type="domain" description="Enoyl reductase (ER)" evidence="5">
    <location>
        <begin position="18"/>
        <end position="341"/>
    </location>
</feature>
<dbReference type="PANTHER" id="PTHR43401">
    <property type="entry name" value="L-THREONINE 3-DEHYDROGENASE"/>
    <property type="match status" value="1"/>
</dbReference>
<dbReference type="InterPro" id="IPR013154">
    <property type="entry name" value="ADH-like_N"/>
</dbReference>
<dbReference type="Pfam" id="PF08240">
    <property type="entry name" value="ADH_N"/>
    <property type="match status" value="1"/>
</dbReference>
<keyword evidence="2 4" id="KW-0862">Zinc</keyword>
<evidence type="ECO:0000256" key="4">
    <source>
        <dbReference type="RuleBase" id="RU361277"/>
    </source>
</evidence>
<sequence>MKAVMLVKAFNESTKELGEVACMEVPKPEIVNEDEVLIKVAYASVCGSDPHLLEGYFDLPIPSPCGHELSGTIEALGPKANRKGLKVGDKVTGNFYRTCGSCDYCLGGESQFCEHAEGLGAAQAEYIVWHEDQVYKLPEGVSLLDAALTEPFNIAVRAVELADFRLGAHVAVSGGGGIGLMMTQLLKRSGAGRVTVLEPMEGKRKRALEMGADYVLNPLDPDIEEQVQKITGNKGFDAVIESSGNGPAARKTLDFAARGAHLVFMSMYRRDYEMSMNLLEYTYRKELRIQGMYLAQESFPRAVNMLPQMNFKPVVEKIYALDECKQAYADQKSGKYAKLVFDCTK</sequence>
<gene>
    <name evidence="6" type="ORF">SAMN02745158_03133</name>
</gene>
<dbReference type="STRING" id="1122155.SAMN02745158_03133"/>
<keyword evidence="7" id="KW-1185">Reference proteome</keyword>
<dbReference type="InterPro" id="IPR020843">
    <property type="entry name" value="ER"/>
</dbReference>
<proteinExistence type="inferred from homology"/>
<dbReference type="Proteomes" id="UP000184245">
    <property type="component" value="Unassembled WGS sequence"/>
</dbReference>
<dbReference type="GO" id="GO:0008270">
    <property type="term" value="F:zinc ion binding"/>
    <property type="evidence" value="ECO:0007669"/>
    <property type="project" value="InterPro"/>
</dbReference>